<protein>
    <submittedName>
        <fullName evidence="1">Uncharacterized protein</fullName>
    </submittedName>
</protein>
<dbReference type="Proteomes" id="UP000026962">
    <property type="component" value="Chromosome 3"/>
</dbReference>
<evidence type="ECO:0000313" key="2">
    <source>
        <dbReference type="Proteomes" id="UP000026962"/>
    </source>
</evidence>
<accession>A0A0E0KHV1</accession>
<dbReference type="AlphaFoldDB" id="A0A0E0KHV1"/>
<name>A0A0E0KHV1_ORYPU</name>
<dbReference type="EnsemblPlants" id="OPUNC03G28070.1">
    <property type="protein sequence ID" value="OPUNC03G28070.1"/>
    <property type="gene ID" value="OPUNC03G28070"/>
</dbReference>
<keyword evidence="2" id="KW-1185">Reference proteome</keyword>
<dbReference type="Gramene" id="OPUNC03G28070.1">
    <property type="protein sequence ID" value="OPUNC03G28070.1"/>
    <property type="gene ID" value="OPUNC03G28070"/>
</dbReference>
<evidence type="ECO:0000313" key="1">
    <source>
        <dbReference type="EnsemblPlants" id="OPUNC03G28070.1"/>
    </source>
</evidence>
<reference evidence="1" key="1">
    <citation type="submission" date="2015-04" db="UniProtKB">
        <authorList>
            <consortium name="EnsemblPlants"/>
        </authorList>
    </citation>
    <scope>IDENTIFICATION</scope>
</reference>
<organism evidence="1">
    <name type="scientific">Oryza punctata</name>
    <name type="common">Red rice</name>
    <dbReference type="NCBI Taxonomy" id="4537"/>
    <lineage>
        <taxon>Eukaryota</taxon>
        <taxon>Viridiplantae</taxon>
        <taxon>Streptophyta</taxon>
        <taxon>Embryophyta</taxon>
        <taxon>Tracheophyta</taxon>
        <taxon>Spermatophyta</taxon>
        <taxon>Magnoliopsida</taxon>
        <taxon>Liliopsida</taxon>
        <taxon>Poales</taxon>
        <taxon>Poaceae</taxon>
        <taxon>BOP clade</taxon>
        <taxon>Oryzoideae</taxon>
        <taxon>Oryzeae</taxon>
        <taxon>Oryzinae</taxon>
        <taxon>Oryza</taxon>
    </lineage>
</organism>
<proteinExistence type="predicted"/>
<reference evidence="1" key="2">
    <citation type="submission" date="2018-05" db="EMBL/GenBank/DDBJ databases">
        <title>OpunRS2 (Oryza punctata Reference Sequence Version 2).</title>
        <authorList>
            <person name="Zhang J."/>
            <person name="Kudrna D."/>
            <person name="Lee S."/>
            <person name="Talag J."/>
            <person name="Welchert J."/>
            <person name="Wing R.A."/>
        </authorList>
    </citation>
    <scope>NUCLEOTIDE SEQUENCE [LARGE SCALE GENOMIC DNA]</scope>
</reference>
<dbReference type="HOGENOM" id="CLU_132305_0_0_1"/>
<sequence>MTPRRRRPPAATWRFRGGLGRVDHRFALAAVDRDDGGSLLSASQVKKICQEQKGRRCWVDPGVGDKHDSVTARDIVEGDGLEEELGTMVVLDDDGPWHTMLVHLPVKLHRELGLPLPSPKASTSSFTWTTHGPLQLHNILDKH</sequence>